<dbReference type="AlphaFoldDB" id="A0A3C1KSD9"/>
<keyword evidence="7" id="KW-0407">Ion channel</keyword>
<feature type="chain" id="PRO_5017634229" description="Small-conductance mechanosensitive channel" evidence="9">
    <location>
        <begin position="39"/>
        <end position="476"/>
    </location>
</feature>
<dbReference type="PANTHER" id="PTHR30221">
    <property type="entry name" value="SMALL-CONDUCTANCE MECHANOSENSITIVE CHANNEL"/>
    <property type="match status" value="1"/>
</dbReference>
<feature type="signal peptide" evidence="9">
    <location>
        <begin position="1"/>
        <end position="38"/>
    </location>
</feature>
<dbReference type="Gene3D" id="3.30.70.100">
    <property type="match status" value="1"/>
</dbReference>
<keyword evidence="5 7" id="KW-1133">Transmembrane helix</keyword>
<evidence type="ECO:0000259" key="10">
    <source>
        <dbReference type="PROSITE" id="PS50914"/>
    </source>
</evidence>
<organism evidence="11 12">
    <name type="scientific">Haliea salexigens</name>
    <dbReference type="NCBI Taxonomy" id="287487"/>
    <lineage>
        <taxon>Bacteria</taxon>
        <taxon>Pseudomonadati</taxon>
        <taxon>Pseudomonadota</taxon>
        <taxon>Gammaproteobacteria</taxon>
        <taxon>Cellvibrionales</taxon>
        <taxon>Halieaceae</taxon>
        <taxon>Haliea</taxon>
    </lineage>
</organism>
<accession>A0A3C1KSD9</accession>
<dbReference type="Proteomes" id="UP000259273">
    <property type="component" value="Unassembled WGS sequence"/>
</dbReference>
<evidence type="ECO:0000256" key="2">
    <source>
        <dbReference type="ARBA" id="ARBA00008017"/>
    </source>
</evidence>
<dbReference type="InterPro" id="IPR023408">
    <property type="entry name" value="MscS_beta-dom_sf"/>
</dbReference>
<dbReference type="InterPro" id="IPR007055">
    <property type="entry name" value="BON_dom"/>
</dbReference>
<gene>
    <name evidence="11" type="ORF">DCP75_18055</name>
</gene>
<feature type="region of interest" description="Disordered" evidence="8">
    <location>
        <begin position="420"/>
        <end position="476"/>
    </location>
</feature>
<dbReference type="InterPro" id="IPR010920">
    <property type="entry name" value="LSM_dom_sf"/>
</dbReference>
<dbReference type="PROSITE" id="PS50914">
    <property type="entry name" value="BON"/>
    <property type="match status" value="1"/>
</dbReference>
<dbReference type="GO" id="GO:0005886">
    <property type="term" value="C:plasma membrane"/>
    <property type="evidence" value="ECO:0007669"/>
    <property type="project" value="UniProtKB-SubCell"/>
</dbReference>
<dbReference type="InterPro" id="IPR011066">
    <property type="entry name" value="MscS_channel_C_sf"/>
</dbReference>
<evidence type="ECO:0000256" key="8">
    <source>
        <dbReference type="SAM" id="MobiDB-lite"/>
    </source>
</evidence>
<dbReference type="InterPro" id="IPR049278">
    <property type="entry name" value="MS_channel_C"/>
</dbReference>
<feature type="transmembrane region" description="Helical" evidence="7">
    <location>
        <begin position="155"/>
        <end position="175"/>
    </location>
</feature>
<evidence type="ECO:0000256" key="9">
    <source>
        <dbReference type="SAM" id="SignalP"/>
    </source>
</evidence>
<keyword evidence="4 7" id="KW-0812">Transmembrane</keyword>
<feature type="transmembrane region" description="Helical" evidence="7">
    <location>
        <begin position="196"/>
        <end position="214"/>
    </location>
</feature>
<dbReference type="Pfam" id="PF21082">
    <property type="entry name" value="MS_channel_3rd"/>
    <property type="match status" value="1"/>
</dbReference>
<feature type="compositionally biased region" description="Basic and acidic residues" evidence="8">
    <location>
        <begin position="454"/>
        <end position="463"/>
    </location>
</feature>
<comment type="similarity">
    <text evidence="2 7">Belongs to the MscS (TC 1.A.23) family.</text>
</comment>
<dbReference type="InterPro" id="IPR045275">
    <property type="entry name" value="MscS_archaea/bacteria_type"/>
</dbReference>
<proteinExistence type="inferred from homology"/>
<name>A0A3C1KSD9_9GAMM</name>
<dbReference type="SUPFAM" id="SSF50182">
    <property type="entry name" value="Sm-like ribonucleoproteins"/>
    <property type="match status" value="1"/>
</dbReference>
<evidence type="ECO:0000256" key="4">
    <source>
        <dbReference type="ARBA" id="ARBA00022692"/>
    </source>
</evidence>
<keyword evidence="7" id="KW-0997">Cell inner membrane</keyword>
<comment type="function">
    <text evidence="7">Mechanosensitive channel that participates in the regulation of osmotic pressure changes within the cell, opening in response to stretch forces in the membrane lipid bilayer, without the need for other proteins. Contributes to normal resistance to hypoosmotic shock. Forms an ion channel of 1.0 nanosiemens conductance with a slight preference for anions.</text>
</comment>
<evidence type="ECO:0000256" key="3">
    <source>
        <dbReference type="ARBA" id="ARBA00022475"/>
    </source>
</evidence>
<comment type="caution">
    <text evidence="11">The sequence shown here is derived from an EMBL/GenBank/DDBJ whole genome shotgun (WGS) entry which is preliminary data.</text>
</comment>
<keyword evidence="9" id="KW-0732">Signal</keyword>
<dbReference type="InterPro" id="IPR006685">
    <property type="entry name" value="MscS_channel_2nd"/>
</dbReference>
<comment type="caution">
    <text evidence="7">Lacks conserved residue(s) required for the propagation of feature annotation.</text>
</comment>
<dbReference type="Gene3D" id="1.10.287.1260">
    <property type="match status" value="1"/>
</dbReference>
<dbReference type="Pfam" id="PF04972">
    <property type="entry name" value="BON"/>
    <property type="match status" value="1"/>
</dbReference>
<comment type="subunit">
    <text evidence="7">Homoheptamer.</text>
</comment>
<reference evidence="11 12" key="1">
    <citation type="journal article" date="2018" name="Nat. Biotechnol.">
        <title>A standardized bacterial taxonomy based on genome phylogeny substantially revises the tree of life.</title>
        <authorList>
            <person name="Parks D.H."/>
            <person name="Chuvochina M."/>
            <person name="Waite D.W."/>
            <person name="Rinke C."/>
            <person name="Skarshewski A."/>
            <person name="Chaumeil P.A."/>
            <person name="Hugenholtz P."/>
        </authorList>
    </citation>
    <scope>NUCLEOTIDE SEQUENCE [LARGE SCALE GENOMIC DNA]</scope>
    <source>
        <strain evidence="11">UBA9158</strain>
    </source>
</reference>
<feature type="compositionally biased region" description="Low complexity" evidence="8">
    <location>
        <begin position="440"/>
        <end position="452"/>
    </location>
</feature>
<keyword evidence="3" id="KW-1003">Cell membrane</keyword>
<feature type="transmembrane region" description="Helical" evidence="7">
    <location>
        <begin position="220"/>
        <end position="241"/>
    </location>
</feature>
<protein>
    <recommendedName>
        <fullName evidence="7">Small-conductance mechanosensitive channel</fullName>
    </recommendedName>
</protein>
<evidence type="ECO:0000256" key="7">
    <source>
        <dbReference type="RuleBase" id="RU369025"/>
    </source>
</evidence>
<dbReference type="STRING" id="1121937.GCA_000423125_03162"/>
<dbReference type="EMBL" id="DMND01000242">
    <property type="protein sequence ID" value="HAN29589.1"/>
    <property type="molecule type" value="Genomic_DNA"/>
</dbReference>
<sequence>MQHPNSQIVAKRVASPRLTGLLCGGLLLLLAGLTTAQAAETEHSGSAVPLTEVSVADSIAVEKGTSDEAIAMRLRAILTATGWFAPVQVRVDSGVVFLSGEAQEQQQIAWAGNLARNAQGVVAVVNNIGFADSSPWDLSPTYQQLQGMAASTFRALPIALLTIALLLLAWLLAGLASRVTGHVLERRLRTPLLRDMVARASAAVVFILGLYIVLRIAGLTSLAVTVVGGTGLLGLAIGFAFRDIAENFLASILISMQRPFAVGDFIEVKGYRGFVQRVNTRATLIMTRDGNHVQIPNAIIYKNEIINFTANPHTRQEFTVGIAYDDTMAAAQTAALEVLRQHPAVLDEPEPLVLVDELAASTVNLRVSYWVDTATYDARKVRSAVIRQVKTAFDLAGISMPSEAREITFPEGVQVALAEPSAPTNTAPAPENPLQPPTSEAGGEAHLAEGGLKNSDDDIEKQARAARLPEGGDNLL</sequence>
<evidence type="ECO:0000256" key="1">
    <source>
        <dbReference type="ARBA" id="ARBA00004651"/>
    </source>
</evidence>
<evidence type="ECO:0000313" key="11">
    <source>
        <dbReference type="EMBL" id="HAN29589.1"/>
    </source>
</evidence>
<dbReference type="SUPFAM" id="SSF82861">
    <property type="entry name" value="Mechanosensitive channel protein MscS (YggB), transmembrane region"/>
    <property type="match status" value="1"/>
</dbReference>
<dbReference type="Pfam" id="PF00924">
    <property type="entry name" value="MS_channel_2nd"/>
    <property type="match status" value="1"/>
</dbReference>
<keyword evidence="6 7" id="KW-0472">Membrane</keyword>
<dbReference type="GO" id="GO:0008381">
    <property type="term" value="F:mechanosensitive monoatomic ion channel activity"/>
    <property type="evidence" value="ECO:0007669"/>
    <property type="project" value="InterPro"/>
</dbReference>
<keyword evidence="7" id="KW-0813">Transport</keyword>
<evidence type="ECO:0000313" key="12">
    <source>
        <dbReference type="Proteomes" id="UP000259273"/>
    </source>
</evidence>
<evidence type="ECO:0000256" key="5">
    <source>
        <dbReference type="ARBA" id="ARBA00022989"/>
    </source>
</evidence>
<keyword evidence="7" id="KW-0406">Ion transport</keyword>
<feature type="compositionally biased region" description="Low complexity" evidence="8">
    <location>
        <begin position="420"/>
        <end position="429"/>
    </location>
</feature>
<dbReference type="Gene3D" id="3.30.1340.30">
    <property type="match status" value="1"/>
</dbReference>
<dbReference type="SUPFAM" id="SSF82689">
    <property type="entry name" value="Mechanosensitive channel protein MscS (YggB), C-terminal domain"/>
    <property type="match status" value="1"/>
</dbReference>
<dbReference type="InterPro" id="IPR011014">
    <property type="entry name" value="MscS_channel_TM-2"/>
</dbReference>
<dbReference type="PANTHER" id="PTHR30221:SF1">
    <property type="entry name" value="SMALL-CONDUCTANCE MECHANOSENSITIVE CHANNEL"/>
    <property type="match status" value="1"/>
</dbReference>
<evidence type="ECO:0000256" key="6">
    <source>
        <dbReference type="ARBA" id="ARBA00023136"/>
    </source>
</evidence>
<comment type="subcellular location">
    <subcellularLocation>
        <location evidence="7">Cell inner membrane</location>
        <topology evidence="7">Multi-pass membrane protein</topology>
    </subcellularLocation>
    <subcellularLocation>
        <location evidence="1">Cell membrane</location>
        <topology evidence="1">Multi-pass membrane protein</topology>
    </subcellularLocation>
</comment>
<feature type="domain" description="BON" evidence="10">
    <location>
        <begin position="66"/>
        <end position="132"/>
    </location>
</feature>
<dbReference type="Gene3D" id="2.30.30.60">
    <property type="match status" value="1"/>
</dbReference>